<dbReference type="RefSeq" id="WP_165835517.1">
    <property type="nucleotide sequence ID" value="NZ_QKMR01000006.1"/>
</dbReference>
<comment type="caution">
    <text evidence="2">The sequence shown here is derived from an EMBL/GenBank/DDBJ whole genome shotgun (WGS) entry which is preliminary data.</text>
</comment>
<evidence type="ECO:0000313" key="3">
    <source>
        <dbReference type="Proteomes" id="UP000248132"/>
    </source>
</evidence>
<dbReference type="EMBL" id="QKMR01000006">
    <property type="protein sequence ID" value="PYG88533.1"/>
    <property type="molecule type" value="Genomic_DNA"/>
</dbReference>
<keyword evidence="3" id="KW-1185">Reference proteome</keyword>
<keyword evidence="1" id="KW-0472">Membrane</keyword>
<name>A0A318XLN8_9FIRM</name>
<evidence type="ECO:0000313" key="2">
    <source>
        <dbReference type="EMBL" id="PYG88533.1"/>
    </source>
</evidence>
<evidence type="ECO:0000256" key="1">
    <source>
        <dbReference type="SAM" id="Phobius"/>
    </source>
</evidence>
<keyword evidence="1" id="KW-1133">Transmembrane helix</keyword>
<reference evidence="2 3" key="1">
    <citation type="submission" date="2018-06" db="EMBL/GenBank/DDBJ databases">
        <title>Genomic Encyclopedia of Type Strains, Phase I: the one thousand microbial genomes (KMG-I) project.</title>
        <authorList>
            <person name="Kyrpides N."/>
        </authorList>
    </citation>
    <scope>NUCLEOTIDE SEQUENCE [LARGE SCALE GENOMIC DNA]</scope>
    <source>
        <strain evidence="2 3">DSM 19573</strain>
    </source>
</reference>
<dbReference type="Proteomes" id="UP000248132">
    <property type="component" value="Unassembled WGS sequence"/>
</dbReference>
<feature type="transmembrane region" description="Helical" evidence="1">
    <location>
        <begin position="6"/>
        <end position="26"/>
    </location>
</feature>
<dbReference type="AlphaFoldDB" id="A0A318XLN8"/>
<protein>
    <submittedName>
        <fullName evidence="2">Uncharacterized protein</fullName>
    </submittedName>
</protein>
<feature type="transmembrane region" description="Helical" evidence="1">
    <location>
        <begin position="33"/>
        <end position="53"/>
    </location>
</feature>
<organism evidence="2 3">
    <name type="scientific">Ruminiclostridium sufflavum DSM 19573</name>
    <dbReference type="NCBI Taxonomy" id="1121337"/>
    <lineage>
        <taxon>Bacteria</taxon>
        <taxon>Bacillati</taxon>
        <taxon>Bacillota</taxon>
        <taxon>Clostridia</taxon>
        <taxon>Eubacteriales</taxon>
        <taxon>Oscillospiraceae</taxon>
        <taxon>Ruminiclostridium</taxon>
    </lineage>
</organism>
<keyword evidence="1" id="KW-0812">Transmembrane</keyword>
<sequence length="55" mass="6164">MIVNIIILTAVAWITVYSISFGIWTWRNKNKLGGIMITLVALIALALPSYILIFL</sequence>
<gene>
    <name evidence="2" type="ORF">LY28_01383</name>
</gene>
<proteinExistence type="predicted"/>
<accession>A0A318XLN8</accession>